<dbReference type="PANTHER" id="PTHR45763">
    <property type="entry name" value="HYDROLASE, ALPHA/BETA FOLD FAMILY PROTEIN, EXPRESSED-RELATED"/>
    <property type="match status" value="1"/>
</dbReference>
<evidence type="ECO:0000313" key="3">
    <source>
        <dbReference type="Proteomes" id="UP000199290"/>
    </source>
</evidence>
<dbReference type="Proteomes" id="UP000199290">
    <property type="component" value="Unassembled WGS sequence"/>
</dbReference>
<keyword evidence="3" id="KW-1185">Reference proteome</keyword>
<sequence length="316" mass="35073">MTPSNTPQESDRTLVLADGRRLAYTDCGDPEGTPVFFAHGMPGSRLEGYFFDRLAQAHRFRIITVDRPGIGRSGFQAGRTLRDYPRDIEQLANALGIDRFTHMGWSSGGSRTLACCHGLADRVELGVCLSGYTHFPEYPGSGRLLEATRWPGPAMANLSPRLVQVAVCLVAWLSRVQPGLYMRSARQIASVHDRALLQSLAGDGRFRADQLECLNSRCRAIATDLLTELGDWGFRLGDVRTPVLIYQGADDPFVPVDYARHLDDKLPASELTLMPDTGHLYPLSGAFQERLFTHIRQMLLSGRTRPFTEHTSRSAL</sequence>
<dbReference type="InterPro" id="IPR029058">
    <property type="entry name" value="AB_hydrolase_fold"/>
</dbReference>
<dbReference type="InterPro" id="IPR000073">
    <property type="entry name" value="AB_hydrolase_1"/>
</dbReference>
<name>A0A1I6GN35_9GAMM</name>
<dbReference type="PANTHER" id="PTHR45763:SF46">
    <property type="entry name" value="AB HYDROLASE-1 DOMAIN-CONTAINING PROTEIN"/>
    <property type="match status" value="1"/>
</dbReference>
<dbReference type="STRING" id="375760.SAMN04488073_1171"/>
<evidence type="ECO:0000259" key="1">
    <source>
        <dbReference type="Pfam" id="PF12697"/>
    </source>
</evidence>
<feature type="domain" description="AB hydrolase-1" evidence="1">
    <location>
        <begin position="35"/>
        <end position="283"/>
    </location>
</feature>
<gene>
    <name evidence="2" type="ORF">SAMN04488073_1171</name>
</gene>
<dbReference type="AlphaFoldDB" id="A0A1I6GN35"/>
<dbReference type="SMR" id="A0A1I6GN35"/>
<accession>A0A1I6GN35</accession>
<dbReference type="SUPFAM" id="SSF53474">
    <property type="entry name" value="alpha/beta-Hydrolases"/>
    <property type="match status" value="1"/>
</dbReference>
<reference evidence="3" key="1">
    <citation type="submission" date="2016-10" db="EMBL/GenBank/DDBJ databases">
        <authorList>
            <person name="Varghese N."/>
            <person name="Submissions S."/>
        </authorList>
    </citation>
    <scope>NUCLEOTIDE SEQUENCE [LARGE SCALE GENOMIC DNA]</scope>
    <source>
        <strain evidence="3">CGMCC 1.6294</strain>
    </source>
</reference>
<dbReference type="Gene3D" id="3.40.50.1820">
    <property type="entry name" value="alpha/beta hydrolase"/>
    <property type="match status" value="1"/>
</dbReference>
<dbReference type="Pfam" id="PF12697">
    <property type="entry name" value="Abhydrolase_6"/>
    <property type="match status" value="1"/>
</dbReference>
<dbReference type="OrthoDB" id="9779853at2"/>
<protein>
    <submittedName>
        <fullName evidence="2">Pimeloyl-ACP methyl ester carboxylesterase</fullName>
    </submittedName>
</protein>
<dbReference type="EMBL" id="FOYV01000001">
    <property type="protein sequence ID" value="SFR43477.1"/>
    <property type="molecule type" value="Genomic_DNA"/>
</dbReference>
<dbReference type="RefSeq" id="WP_091987107.1">
    <property type="nucleotide sequence ID" value="NZ_FOYV01000001.1"/>
</dbReference>
<organism evidence="2 3">
    <name type="scientific">Marinobacter gudaonensis</name>
    <dbReference type="NCBI Taxonomy" id="375760"/>
    <lineage>
        <taxon>Bacteria</taxon>
        <taxon>Pseudomonadati</taxon>
        <taxon>Pseudomonadota</taxon>
        <taxon>Gammaproteobacteria</taxon>
        <taxon>Pseudomonadales</taxon>
        <taxon>Marinobacteraceae</taxon>
        <taxon>Marinobacter</taxon>
    </lineage>
</organism>
<proteinExistence type="predicted"/>
<evidence type="ECO:0000313" key="2">
    <source>
        <dbReference type="EMBL" id="SFR43477.1"/>
    </source>
</evidence>